<evidence type="ECO:0000259" key="6">
    <source>
        <dbReference type="PROSITE" id="PS50011"/>
    </source>
</evidence>
<dbReference type="GO" id="GO:0004674">
    <property type="term" value="F:protein serine/threonine kinase activity"/>
    <property type="evidence" value="ECO:0007669"/>
    <property type="project" value="UniProtKB-KW"/>
</dbReference>
<dbReference type="EMBL" id="FN538970">
    <property type="protein sequence ID" value="CBA63858.1"/>
    <property type="molecule type" value="Genomic_DNA"/>
</dbReference>
<feature type="domain" description="Protein kinase" evidence="6">
    <location>
        <begin position="15"/>
        <end position="278"/>
    </location>
</feature>
<dbReference type="Gene3D" id="1.10.510.10">
    <property type="entry name" value="Transferase(Phosphotransferase) domain 1"/>
    <property type="match status" value="1"/>
</dbReference>
<dbReference type="Proteomes" id="UP000002068">
    <property type="component" value="Chromosome"/>
</dbReference>
<keyword evidence="3 7" id="KW-0418">Kinase</keyword>
<evidence type="ECO:0000256" key="2">
    <source>
        <dbReference type="ARBA" id="ARBA00022741"/>
    </source>
</evidence>
<sequence>MYEEVTWLNFIGNRYEVVNSDDVLEINKIYKARDVFYRRNVLIKVIKHNNYICEDFVSNLIDESTALDEINSPYILKIIDVGIHCTEETTLYYVVSEDFNGIGLDELILGNYLHLEAIVNIMIQVLKALEMIHRNHSYHGSLKSSSIIVDTEYNIKICDFGITKANNGVNTRSYGNRRYLCPHQLCINYTDKESDFFATGLILFESIFKKLPFGESNSEEKMLQSIDKGLDWNSIKAINGNTELINVIKRLLGRNNKYTRANDIIIDLSKVMYEKAYIEVEDEKEEEQKQDKVIQVKKEYKSKMRKKLHKKLVVAGLAIVMISMIIISSII</sequence>
<organism evidence="7 8">
    <name type="scientific">Clostridioides difficile (strain CD196)</name>
    <name type="common">Peptoclostridium difficile</name>
    <dbReference type="NCBI Taxonomy" id="645462"/>
    <lineage>
        <taxon>Bacteria</taxon>
        <taxon>Bacillati</taxon>
        <taxon>Bacillota</taxon>
        <taxon>Clostridia</taxon>
        <taxon>Peptostreptococcales</taxon>
        <taxon>Peptostreptococcaceae</taxon>
        <taxon>Clostridioides</taxon>
    </lineage>
</organism>
<protein>
    <submittedName>
        <fullName evidence="7">Serine/threonine protein kinase</fullName>
    </submittedName>
</protein>
<keyword evidence="4" id="KW-0067">ATP-binding</keyword>
<dbReference type="SMART" id="SM00220">
    <property type="entry name" value="S_TKc"/>
    <property type="match status" value="1"/>
</dbReference>
<dbReference type="InterPro" id="IPR011009">
    <property type="entry name" value="Kinase-like_dom_sf"/>
</dbReference>
<keyword evidence="5" id="KW-0472">Membrane</keyword>
<evidence type="ECO:0000313" key="7">
    <source>
        <dbReference type="EMBL" id="CBA63858.1"/>
    </source>
</evidence>
<evidence type="ECO:0000256" key="5">
    <source>
        <dbReference type="SAM" id="Phobius"/>
    </source>
</evidence>
<keyword evidence="5" id="KW-0812">Transmembrane</keyword>
<dbReference type="GO" id="GO:0005524">
    <property type="term" value="F:ATP binding"/>
    <property type="evidence" value="ECO:0007669"/>
    <property type="project" value="UniProtKB-KW"/>
</dbReference>
<dbReference type="PANTHER" id="PTHR24348">
    <property type="entry name" value="SERINE/THREONINE-PROTEIN KINASE UNC-51-RELATED"/>
    <property type="match status" value="1"/>
</dbReference>
<dbReference type="GO" id="GO:0016020">
    <property type="term" value="C:membrane"/>
    <property type="evidence" value="ECO:0007669"/>
    <property type="project" value="TreeGrafter"/>
</dbReference>
<evidence type="ECO:0000256" key="1">
    <source>
        <dbReference type="ARBA" id="ARBA00022679"/>
    </source>
</evidence>
<dbReference type="PANTHER" id="PTHR24348:SF22">
    <property type="entry name" value="NON-SPECIFIC SERINE_THREONINE PROTEIN KINASE"/>
    <property type="match status" value="1"/>
</dbReference>
<dbReference type="Pfam" id="PF00069">
    <property type="entry name" value="Pkinase"/>
    <property type="match status" value="1"/>
</dbReference>
<dbReference type="GO" id="GO:0000407">
    <property type="term" value="C:phagophore assembly site"/>
    <property type="evidence" value="ECO:0007669"/>
    <property type="project" value="TreeGrafter"/>
</dbReference>
<gene>
    <name evidence="7" type="ordered locus">CD196_2011</name>
</gene>
<dbReference type="GO" id="GO:0005776">
    <property type="term" value="C:autophagosome"/>
    <property type="evidence" value="ECO:0007669"/>
    <property type="project" value="TreeGrafter"/>
</dbReference>
<dbReference type="AlphaFoldDB" id="A0A0H3NCM5"/>
<evidence type="ECO:0000256" key="4">
    <source>
        <dbReference type="ARBA" id="ARBA00022840"/>
    </source>
</evidence>
<evidence type="ECO:0000313" key="8">
    <source>
        <dbReference type="Proteomes" id="UP000002068"/>
    </source>
</evidence>
<accession>A0A0H3NCM5</accession>
<keyword evidence="7" id="KW-0723">Serine/threonine-protein kinase</keyword>
<dbReference type="GO" id="GO:0005829">
    <property type="term" value="C:cytosol"/>
    <property type="evidence" value="ECO:0007669"/>
    <property type="project" value="TreeGrafter"/>
</dbReference>
<dbReference type="InterPro" id="IPR000719">
    <property type="entry name" value="Prot_kinase_dom"/>
</dbReference>
<keyword evidence="1" id="KW-0808">Transferase</keyword>
<evidence type="ECO:0000256" key="3">
    <source>
        <dbReference type="ARBA" id="ARBA00022777"/>
    </source>
</evidence>
<keyword evidence="2" id="KW-0547">Nucleotide-binding</keyword>
<dbReference type="PROSITE" id="PS50011">
    <property type="entry name" value="PROTEIN_KINASE_DOM"/>
    <property type="match status" value="1"/>
</dbReference>
<reference evidence="7 8" key="1">
    <citation type="journal article" date="2009" name="Genome Biol.">
        <title>Comparative genome and phenotypic analysis of Clostridium difficile 027 strains provides insight into the evolution of a hypervirulent bacterium.</title>
        <authorList>
            <person name="Stabler R.A."/>
            <person name="He M."/>
            <person name="Dawson L."/>
            <person name="Martin M."/>
            <person name="Valiente E."/>
            <person name="Corton C."/>
            <person name="Lawley T.D."/>
            <person name="Sebaihia M."/>
            <person name="Quail M.A."/>
            <person name="Rose G."/>
            <person name="Gerding D.N."/>
            <person name="Gibert M."/>
            <person name="Popoff M.R."/>
            <person name="Parkhill J."/>
            <person name="Dougan G."/>
            <person name="Wren B.W."/>
        </authorList>
    </citation>
    <scope>NUCLEOTIDE SEQUENCE [LARGE SCALE GENOMIC DNA]</scope>
    <source>
        <strain evidence="7 8">CD196</strain>
    </source>
</reference>
<dbReference type="Gene3D" id="3.30.200.20">
    <property type="entry name" value="Phosphorylase Kinase, domain 1"/>
    <property type="match status" value="1"/>
</dbReference>
<dbReference type="InterPro" id="IPR045269">
    <property type="entry name" value="Atg1-like"/>
</dbReference>
<feature type="transmembrane region" description="Helical" evidence="5">
    <location>
        <begin position="312"/>
        <end position="330"/>
    </location>
</feature>
<name>A0A0H3NCM5_CLODC</name>
<keyword evidence="5" id="KW-1133">Transmembrane helix</keyword>
<dbReference type="HOGENOM" id="CLU_857512_0_0_9"/>
<dbReference type="KEGG" id="cdc:CD196_2011"/>
<dbReference type="SUPFAM" id="SSF56112">
    <property type="entry name" value="Protein kinase-like (PK-like)"/>
    <property type="match status" value="1"/>
</dbReference>
<proteinExistence type="predicted"/>